<sequence>MKKGIETGISLGSASWLSRKELRIVKAVKELDSGRNGRRSGLIGQVCDSNLGGHPGRGA</sequence>
<accession>A0A8J2BL79</accession>
<comment type="caution">
    <text evidence="2">The sequence shown here is derived from an EMBL/GenBank/DDBJ whole genome shotgun (WGS) entry which is preliminary data.</text>
</comment>
<evidence type="ECO:0000313" key="3">
    <source>
        <dbReference type="Proteomes" id="UP000663859"/>
    </source>
</evidence>
<evidence type="ECO:0000313" key="2">
    <source>
        <dbReference type="EMBL" id="CAF0695800.1"/>
    </source>
</evidence>
<dbReference type="Proteomes" id="UP000663859">
    <property type="component" value="Unassembled WGS sequence"/>
</dbReference>
<feature type="region of interest" description="Disordered" evidence="1">
    <location>
        <begin position="34"/>
        <end position="59"/>
    </location>
</feature>
<dbReference type="AlphaFoldDB" id="A0A8J2BL79"/>
<name>A0A8J2BL79_9BACT</name>
<proteinExistence type="predicted"/>
<reference evidence="2" key="1">
    <citation type="submission" date="2021-02" db="EMBL/GenBank/DDBJ databases">
        <authorList>
            <person name="Cremers G."/>
            <person name="Picone N."/>
        </authorList>
    </citation>
    <scope>NUCLEOTIDE SEQUENCE</scope>
    <source>
        <strain evidence="2">PQ17</strain>
    </source>
</reference>
<dbReference type="EMBL" id="CAJNOB010000012">
    <property type="protein sequence ID" value="CAF0695800.1"/>
    <property type="molecule type" value="Genomic_DNA"/>
</dbReference>
<organism evidence="2 3">
    <name type="scientific">Candidatus Methylacidithermus pantelleriae</name>
    <dbReference type="NCBI Taxonomy" id="2744239"/>
    <lineage>
        <taxon>Bacteria</taxon>
        <taxon>Pseudomonadati</taxon>
        <taxon>Verrucomicrobiota</taxon>
        <taxon>Methylacidiphilae</taxon>
        <taxon>Methylacidiphilales</taxon>
        <taxon>Methylacidiphilaceae</taxon>
        <taxon>Candidatus Methylacidithermus</taxon>
    </lineage>
</organism>
<gene>
    <name evidence="2" type="ORF">MPNT_20016</name>
</gene>
<keyword evidence="3" id="KW-1185">Reference proteome</keyword>
<protein>
    <submittedName>
        <fullName evidence="2">Uncharacterized protein</fullName>
    </submittedName>
</protein>
<evidence type="ECO:0000256" key="1">
    <source>
        <dbReference type="SAM" id="MobiDB-lite"/>
    </source>
</evidence>